<organism evidence="2 3">
    <name type="scientific">Choiromyces venosus 120613-1</name>
    <dbReference type="NCBI Taxonomy" id="1336337"/>
    <lineage>
        <taxon>Eukaryota</taxon>
        <taxon>Fungi</taxon>
        <taxon>Dikarya</taxon>
        <taxon>Ascomycota</taxon>
        <taxon>Pezizomycotina</taxon>
        <taxon>Pezizomycetes</taxon>
        <taxon>Pezizales</taxon>
        <taxon>Tuberaceae</taxon>
        <taxon>Choiromyces</taxon>
    </lineage>
</organism>
<accession>A0A3N4JUL4</accession>
<dbReference type="EMBL" id="ML120384">
    <property type="protein sequence ID" value="RPA99850.1"/>
    <property type="molecule type" value="Genomic_DNA"/>
</dbReference>
<evidence type="ECO:0000256" key="1">
    <source>
        <dbReference type="SAM" id="Phobius"/>
    </source>
</evidence>
<feature type="transmembrane region" description="Helical" evidence="1">
    <location>
        <begin position="64"/>
        <end position="85"/>
    </location>
</feature>
<sequence>MYEMYETHTVDMSTVQRRPVLHGVRSHGLQSLHIMNGISTMNRWPFHKPLLTAAKGRHGKIPRWVSLVFQGAGCIMLCSIIRRLVWLSVVKLSRERINK</sequence>
<keyword evidence="1" id="KW-0812">Transmembrane</keyword>
<dbReference type="AlphaFoldDB" id="A0A3N4JUL4"/>
<keyword evidence="1" id="KW-1133">Transmembrane helix</keyword>
<proteinExistence type="predicted"/>
<dbReference type="Proteomes" id="UP000276215">
    <property type="component" value="Unassembled WGS sequence"/>
</dbReference>
<reference evidence="2 3" key="1">
    <citation type="journal article" date="2018" name="Nat. Ecol. Evol.">
        <title>Pezizomycetes genomes reveal the molecular basis of ectomycorrhizal truffle lifestyle.</title>
        <authorList>
            <person name="Murat C."/>
            <person name="Payen T."/>
            <person name="Noel B."/>
            <person name="Kuo A."/>
            <person name="Morin E."/>
            <person name="Chen J."/>
            <person name="Kohler A."/>
            <person name="Krizsan K."/>
            <person name="Balestrini R."/>
            <person name="Da Silva C."/>
            <person name="Montanini B."/>
            <person name="Hainaut M."/>
            <person name="Levati E."/>
            <person name="Barry K.W."/>
            <person name="Belfiori B."/>
            <person name="Cichocki N."/>
            <person name="Clum A."/>
            <person name="Dockter R.B."/>
            <person name="Fauchery L."/>
            <person name="Guy J."/>
            <person name="Iotti M."/>
            <person name="Le Tacon F."/>
            <person name="Lindquist E.A."/>
            <person name="Lipzen A."/>
            <person name="Malagnac F."/>
            <person name="Mello A."/>
            <person name="Molinier V."/>
            <person name="Miyauchi S."/>
            <person name="Poulain J."/>
            <person name="Riccioni C."/>
            <person name="Rubini A."/>
            <person name="Sitrit Y."/>
            <person name="Splivallo R."/>
            <person name="Traeger S."/>
            <person name="Wang M."/>
            <person name="Zifcakova L."/>
            <person name="Wipf D."/>
            <person name="Zambonelli A."/>
            <person name="Paolocci F."/>
            <person name="Nowrousian M."/>
            <person name="Ottonello S."/>
            <person name="Baldrian P."/>
            <person name="Spatafora J.W."/>
            <person name="Henrissat B."/>
            <person name="Nagy L.G."/>
            <person name="Aury J.M."/>
            <person name="Wincker P."/>
            <person name="Grigoriev I.V."/>
            <person name="Bonfante P."/>
            <person name="Martin F.M."/>
        </authorList>
    </citation>
    <scope>NUCLEOTIDE SEQUENCE [LARGE SCALE GENOMIC DNA]</scope>
    <source>
        <strain evidence="2 3">120613-1</strain>
    </source>
</reference>
<keyword evidence="3" id="KW-1185">Reference proteome</keyword>
<evidence type="ECO:0000313" key="2">
    <source>
        <dbReference type="EMBL" id="RPA99850.1"/>
    </source>
</evidence>
<gene>
    <name evidence="2" type="ORF">L873DRAFT_861076</name>
</gene>
<name>A0A3N4JUL4_9PEZI</name>
<protein>
    <submittedName>
        <fullName evidence="2">Uncharacterized protein</fullName>
    </submittedName>
</protein>
<evidence type="ECO:0000313" key="3">
    <source>
        <dbReference type="Proteomes" id="UP000276215"/>
    </source>
</evidence>
<keyword evidence="1" id="KW-0472">Membrane</keyword>